<dbReference type="Pfam" id="PF03534">
    <property type="entry name" value="SpvB"/>
    <property type="match status" value="1"/>
</dbReference>
<evidence type="ECO:0000256" key="6">
    <source>
        <dbReference type="SAM" id="Phobius"/>
    </source>
</evidence>
<keyword evidence="6" id="KW-0472">Membrane</keyword>
<dbReference type="InterPro" id="IPR022385">
    <property type="entry name" value="Rhs_assc_core"/>
</dbReference>
<dbReference type="InParanoid" id="A0A543B1S9"/>
<feature type="region of interest" description="Disordered" evidence="5">
    <location>
        <begin position="2008"/>
        <end position="2034"/>
    </location>
</feature>
<comment type="subcellular location">
    <subcellularLocation>
        <location evidence="1">Secreted</location>
    </subcellularLocation>
</comment>
<evidence type="ECO:0000256" key="2">
    <source>
        <dbReference type="ARBA" id="ARBA00022525"/>
    </source>
</evidence>
<dbReference type="NCBIfam" id="TIGR03696">
    <property type="entry name" value="Rhs_assc_core"/>
    <property type="match status" value="1"/>
</dbReference>
<dbReference type="InterPro" id="IPR031325">
    <property type="entry name" value="RHS_repeat"/>
</dbReference>
<gene>
    <name evidence="8" type="ORF">FB566_4399</name>
</gene>
<evidence type="ECO:0000256" key="3">
    <source>
        <dbReference type="ARBA" id="ARBA00022737"/>
    </source>
</evidence>
<keyword evidence="9" id="KW-1185">Reference proteome</keyword>
<dbReference type="InterPro" id="IPR036844">
    <property type="entry name" value="Hint_dom_sf"/>
</dbReference>
<keyword evidence="6" id="KW-0812">Transmembrane</keyword>
<dbReference type="InterPro" id="IPR050708">
    <property type="entry name" value="T6SS_VgrG/RHS"/>
</dbReference>
<dbReference type="EMBL" id="VFOW01000001">
    <property type="protein sequence ID" value="TQL78805.1"/>
    <property type="molecule type" value="Genomic_DNA"/>
</dbReference>
<evidence type="ECO:0000313" key="9">
    <source>
        <dbReference type="Proteomes" id="UP000317043"/>
    </source>
</evidence>
<reference evidence="8 9" key="1">
    <citation type="submission" date="2019-06" db="EMBL/GenBank/DDBJ databases">
        <title>Sequencing the genomes of 1000 actinobacteria strains.</title>
        <authorList>
            <person name="Klenk H.-P."/>
        </authorList>
    </citation>
    <scope>NUCLEOTIDE SEQUENCE [LARGE SCALE GENOMIC DNA]</scope>
    <source>
        <strain evidence="8 9">DSM 45928</strain>
    </source>
</reference>
<keyword evidence="2" id="KW-0964">Secreted</keyword>
<dbReference type="Pfam" id="PF25023">
    <property type="entry name" value="TEN_YD-shell"/>
    <property type="match status" value="1"/>
</dbReference>
<evidence type="ECO:0000259" key="7">
    <source>
        <dbReference type="SMART" id="SM00306"/>
    </source>
</evidence>
<organism evidence="8 9">
    <name type="scientific">Stackebrandtia endophytica</name>
    <dbReference type="NCBI Taxonomy" id="1496996"/>
    <lineage>
        <taxon>Bacteria</taxon>
        <taxon>Bacillati</taxon>
        <taxon>Actinomycetota</taxon>
        <taxon>Actinomycetes</taxon>
        <taxon>Glycomycetales</taxon>
        <taxon>Glycomycetaceae</taxon>
        <taxon>Stackebrandtia</taxon>
    </lineage>
</organism>
<evidence type="ECO:0000256" key="4">
    <source>
        <dbReference type="ARBA" id="ARBA00023026"/>
    </source>
</evidence>
<dbReference type="PANTHER" id="PTHR32305">
    <property type="match status" value="1"/>
</dbReference>
<dbReference type="Gene3D" id="2.170.16.10">
    <property type="entry name" value="Hedgehog/Intein (Hint) domain"/>
    <property type="match status" value="1"/>
</dbReference>
<feature type="domain" description="Hint" evidence="7">
    <location>
        <begin position="1981"/>
        <end position="2095"/>
    </location>
</feature>
<keyword evidence="4" id="KW-0843">Virulence</keyword>
<dbReference type="NCBIfam" id="TIGR01643">
    <property type="entry name" value="YD_repeat_2x"/>
    <property type="match status" value="4"/>
</dbReference>
<evidence type="ECO:0000313" key="8">
    <source>
        <dbReference type="EMBL" id="TQL78805.1"/>
    </source>
</evidence>
<keyword evidence="3" id="KW-0677">Repeat</keyword>
<evidence type="ECO:0000256" key="5">
    <source>
        <dbReference type="SAM" id="MobiDB-lite"/>
    </source>
</evidence>
<dbReference type="GO" id="GO:0005576">
    <property type="term" value="C:extracellular region"/>
    <property type="evidence" value="ECO:0007669"/>
    <property type="project" value="UniProtKB-SubCell"/>
</dbReference>
<dbReference type="InterPro" id="IPR003284">
    <property type="entry name" value="Sal_SpvB"/>
</dbReference>
<dbReference type="SMART" id="SM00306">
    <property type="entry name" value="HintN"/>
    <property type="match status" value="1"/>
</dbReference>
<dbReference type="Pfam" id="PF05593">
    <property type="entry name" value="RHS_repeat"/>
    <property type="match status" value="3"/>
</dbReference>
<dbReference type="PANTHER" id="PTHR32305:SF17">
    <property type="entry name" value="TRNA NUCLEASE WAPA"/>
    <property type="match status" value="1"/>
</dbReference>
<keyword evidence="6" id="KW-1133">Transmembrane helix</keyword>
<dbReference type="GO" id="GO:0005737">
    <property type="term" value="C:cytoplasm"/>
    <property type="evidence" value="ECO:0007669"/>
    <property type="project" value="InterPro"/>
</dbReference>
<feature type="transmembrane region" description="Helical" evidence="6">
    <location>
        <begin position="21"/>
        <end position="41"/>
    </location>
</feature>
<evidence type="ECO:0000256" key="1">
    <source>
        <dbReference type="ARBA" id="ARBA00004613"/>
    </source>
</evidence>
<dbReference type="InterPro" id="IPR003587">
    <property type="entry name" value="Hint_dom_N"/>
</dbReference>
<dbReference type="RefSeq" id="WP_170183409.1">
    <property type="nucleotide sequence ID" value="NZ_VFOW01000001.1"/>
</dbReference>
<feature type="compositionally biased region" description="Polar residues" evidence="5">
    <location>
        <begin position="2022"/>
        <end position="2033"/>
    </location>
</feature>
<name>A0A543B1S9_9ACTN</name>
<dbReference type="InterPro" id="IPR006530">
    <property type="entry name" value="YD"/>
</dbReference>
<feature type="region of interest" description="Disordered" evidence="5">
    <location>
        <begin position="1806"/>
        <end position="1837"/>
    </location>
</feature>
<dbReference type="Pfam" id="PF07591">
    <property type="entry name" value="PT-HINT"/>
    <property type="match status" value="1"/>
</dbReference>
<dbReference type="InterPro" id="IPR056823">
    <property type="entry name" value="TEN-like_YD-shell"/>
</dbReference>
<accession>A0A543B1S9</accession>
<protein>
    <submittedName>
        <fullName evidence="8">RHS repeat-associated protein</fullName>
    </submittedName>
</protein>
<dbReference type="Proteomes" id="UP000317043">
    <property type="component" value="Unassembled WGS sequence"/>
</dbReference>
<proteinExistence type="predicted"/>
<dbReference type="Gene3D" id="2.180.10.10">
    <property type="entry name" value="RHS repeat-associated core"/>
    <property type="match status" value="2"/>
</dbReference>
<comment type="caution">
    <text evidence="8">The sequence shown here is derived from an EMBL/GenBank/DDBJ whole genome shotgun (WGS) entry which is preliminary data.</text>
</comment>
<sequence length="2235" mass="241755">MMPPPVLLVERFHFAQRLVKVKLFMLCVALVAGMLVGIEIARIPTSPDDPDYGDPATGTVADVEPKQENGFTAAAPEVKWPSTEVRSVSAGPEPTAVTVGGLHMSMSAATDTTLTVETVGRDQVLDAGVSGTAVRITGEGDIDIELNYGSFTSGYGGDYGQRLRAYLADGCLDAVHSGCAVNVTPLSFHNDGEKQSLAGQLSLTGSTATVVLAAESDSSQGSFEATALSPSSSWAAGGSSGAFTWDYPIPIPTTVSTLRPDISLAYGSQGVDGRTASTNNQGSWIGEGFSYEPGYIERRYKSCQDDGHDTKYDQCWAWDNASIMLNGAASGELVKDGDRWRASTDDGSRIERLTGANNGDDNGEYWKLTTINGTQYFFGMNRLPGWSSGDATTNSAWTVPVFGDDSGEPCYNATLDDAHCDQAWRWNLDYVIDPLGNVITYHYAKENNRYAINADFDATGVEYTRGGYLKRIDYGQRESEVYSSTAPAQVVFTTTERCIPAAGISCAAGDLTDDTARNWPDVPFDRNCKADKPCNTSQASPSFWTRKRLVDISTQVYVDNTYRKVDSWQLRHNFVSNGDATRTLWLESITRTGHTGTTPITLPPTELLPVQKENRVDVIGDSISPLVRPRLATVYTDTGGQIDVIYSDQDCAPGDTPTPKSNSRLCYPVIWQPGSSQDNITDWFHKYVATEVIASDRTGASPDQTTRYQFSGGAKWRHAKPDGITKEEQLTWSDWRGYGKVTVIGAPDTAMATRTEYTYFRGMHGDDDGSGGTTTVDLTDSTGGIHRDYDELAGQTLETVTYNGDAMIGKTVSIPWRHETATRTHSWGTQTAAYVRADVTRTFTTLAAGGWRETFTGNRYDPELGRVIAVEDRGDISDPADNTCTRTWYADNTAEWMLAYPARVEAVAVDCDTSPDRSSQVISDVRNHYDGGSYQDVPVKGLLTTVENLVEHDGTNATYAVTGQSSHDAYGRITSVTDALGNVTATSYVDANGLLTSTVEVDPIGHSATLHTDPVRGTLTSTIDVNGKKTEYVYDALGRVVEVWLPFQRRGTVQLPYYVFEYRNSEDAPVAITTRKLNNNESAYTSAVSIVDGWLRDRQVQEQGPDGGRLITDVVHDAMGRVAKTNAVYYASGAPQQELLLVEDALVNGQTLTEFDRAGRITAQIFADAGTEKWRTTYVHEGDRVHTTPPSGATATTTITDARGQTTALLQYHGATPTGPHDTTTYTYTHAGQLASVTDTVGNTWAYTYDQQGRKILSDDPDTGISSFEYDAIGQLIASTDARGITVSTEYDELGRVIATWEGEPGTGTQLTKRTWDLYSKGQLALAYSYAEGLEFITKYGFRDWNYAPTGINYFIRGEAAGSLAGEYSTGMTYHRDGTPSTRSWGATVDLPTAGLSFKYDELARLTTIERGETQPLVDLSHTPVGLLLKGRYRMAATTATQTFQYEHGTNRLERVWLEKDDTAGTIADINYSYDSAGNVRSVIDNPSATGTARDAQCFEYDHLERMTRAWTTALPGTTASACDDGPLFTGVGGAAPYWYDYEFDETGNRTSVRHTTTGLQAAAATYDYPVPGGDGPHQVQAVNTPDGATTSYLYDAAGNTTSVDRNGDLQILTWDANGKLAEVSEGEEVTRFGYDADGNQVFRQDADGRTLFIDGMEVHEDTAGVVTCTRYIALPGGATMVETAAGTQWQFADHHGTATIGLDNNTGAVAHRYTDPFGSPRGSAPDQWAGQKGFVGGGLNPSTGYTTIGARQYDPVLGRFLSVDPIIDFTDPQQINGYAYGNNAPATRSDPTGLFSPPNSHDIPSYRPKQPDPSCQTGGAVIPDHCVGQPGSGPTRGPIKEHWNGPLYGVVDENGVQWINGIEVPVGLGTIEEIIDAIMEEYAHSGSAYTDLDEDGWMKQDVMVGYWGKLCEGGILGGSSCGTGTNGLLEEIHSAHRDLQAPMYGGPDGIGYDGMGVMPIKKVGAAGWGANRAWKRAACGNSFVPGTLVLMADGTTKPIEEVEVGDEVVSTDPGTGETGPQEVTATTDSNGGPTVELRDLVTISIDEDGDGTPDGDITATPGHAFWTADDPTGTNAQWTTARNLTASDWLRTGNGAWIQTGAATQVRETVATYNLSVLSFHTYHVTAGEISTMVHNCDLGPQWKARPTSEICGSFGCEKVAEKIKEKIGGEIVEISPLMGRYLPQYRGQDTLWQQHFVVVKNGRVYDAFGGRYGVPVSEYKALWQYNDVIDFGF</sequence>
<dbReference type="SUPFAM" id="SSF51294">
    <property type="entry name" value="Hedgehog/intein (Hint) domain"/>
    <property type="match status" value="1"/>
</dbReference>